<evidence type="ECO:0000313" key="6">
    <source>
        <dbReference type="EMBL" id="OHA67403.1"/>
    </source>
</evidence>
<accession>A0A1G2R3M7</accession>
<evidence type="ECO:0000256" key="2">
    <source>
        <dbReference type="ARBA" id="ARBA00012254"/>
    </source>
</evidence>
<dbReference type="InterPro" id="IPR002376">
    <property type="entry name" value="Formyl_transf_N"/>
</dbReference>
<keyword evidence="3" id="KW-0808">Transferase</keyword>
<evidence type="ECO:0000259" key="5">
    <source>
        <dbReference type="Pfam" id="PF00551"/>
    </source>
</evidence>
<dbReference type="AlphaFoldDB" id="A0A1G2R3M7"/>
<dbReference type="PANTHER" id="PTHR43369">
    <property type="entry name" value="PHOSPHORIBOSYLGLYCINAMIDE FORMYLTRANSFERASE"/>
    <property type="match status" value="1"/>
</dbReference>
<sequence length="223" mass="25026">MRKNKKILRVVVLFSGGASSLKYLLEHDPNCGKKYKIVGAFTDTHDAPGTSLVKQADIELECLDIRDYFRARNTRLNNPEVRKAYFADVSRKIQRFQADLLILCGFMRIVVDPLLNEYRNRILNVHPADLTLVDKNGKRKYIGYDAVFKAISAGEKFTRSTIHFVTEDVDGGPIVTISDPLPIDPDVDPKIHQEKMKWACDGPAYAKALALIAGGNSYLTGRN</sequence>
<proteinExistence type="predicted"/>
<comment type="pathway">
    <text evidence="1">Purine metabolism; IMP biosynthesis via de novo pathway; N(2)-formyl-N(1)-(5-phospho-D-ribosyl)glycinamide from N(1)-(5-phospho-D-ribosyl)glycinamide (10-formyl THF route): step 1/1.</text>
</comment>
<evidence type="ECO:0000256" key="4">
    <source>
        <dbReference type="ARBA" id="ARBA00022755"/>
    </source>
</evidence>
<dbReference type="EMBL" id="MHTX01000041">
    <property type="protein sequence ID" value="OHA67403.1"/>
    <property type="molecule type" value="Genomic_DNA"/>
</dbReference>
<dbReference type="SUPFAM" id="SSF53328">
    <property type="entry name" value="Formyltransferase"/>
    <property type="match status" value="1"/>
</dbReference>
<evidence type="ECO:0000256" key="3">
    <source>
        <dbReference type="ARBA" id="ARBA00022679"/>
    </source>
</evidence>
<dbReference type="GO" id="GO:0006189">
    <property type="term" value="P:'de novo' IMP biosynthetic process"/>
    <property type="evidence" value="ECO:0007669"/>
    <property type="project" value="TreeGrafter"/>
</dbReference>
<dbReference type="Gene3D" id="3.40.50.170">
    <property type="entry name" value="Formyl transferase, N-terminal domain"/>
    <property type="match status" value="1"/>
</dbReference>
<name>A0A1G2R3M7_9BACT</name>
<dbReference type="Proteomes" id="UP000179258">
    <property type="component" value="Unassembled WGS sequence"/>
</dbReference>
<keyword evidence="4" id="KW-0658">Purine biosynthesis</keyword>
<evidence type="ECO:0000256" key="1">
    <source>
        <dbReference type="ARBA" id="ARBA00005054"/>
    </source>
</evidence>
<dbReference type="GO" id="GO:0004644">
    <property type="term" value="F:phosphoribosylglycinamide formyltransferase activity"/>
    <property type="evidence" value="ECO:0007669"/>
    <property type="project" value="UniProtKB-EC"/>
</dbReference>
<reference evidence="6 7" key="1">
    <citation type="journal article" date="2016" name="Nat. Commun.">
        <title>Thousands of microbial genomes shed light on interconnected biogeochemical processes in an aquifer system.</title>
        <authorList>
            <person name="Anantharaman K."/>
            <person name="Brown C.T."/>
            <person name="Hug L.A."/>
            <person name="Sharon I."/>
            <person name="Castelle C.J."/>
            <person name="Probst A.J."/>
            <person name="Thomas B.C."/>
            <person name="Singh A."/>
            <person name="Wilkins M.J."/>
            <person name="Karaoz U."/>
            <person name="Brodie E.L."/>
            <person name="Williams K.H."/>
            <person name="Hubbard S.S."/>
            <person name="Banfield J.F."/>
        </authorList>
    </citation>
    <scope>NUCLEOTIDE SEQUENCE [LARGE SCALE GENOMIC DNA]</scope>
</reference>
<feature type="domain" description="Formyl transferase N-terminal" evidence="5">
    <location>
        <begin position="9"/>
        <end position="187"/>
    </location>
</feature>
<dbReference type="GO" id="GO:0005829">
    <property type="term" value="C:cytosol"/>
    <property type="evidence" value="ECO:0007669"/>
    <property type="project" value="TreeGrafter"/>
</dbReference>
<dbReference type="InterPro" id="IPR036477">
    <property type="entry name" value="Formyl_transf_N_sf"/>
</dbReference>
<dbReference type="EC" id="2.1.2.2" evidence="2"/>
<dbReference type="PANTHER" id="PTHR43369:SF2">
    <property type="entry name" value="PHOSPHORIBOSYLGLYCINAMIDE FORMYLTRANSFERASE"/>
    <property type="match status" value="1"/>
</dbReference>
<protein>
    <recommendedName>
        <fullName evidence="2">phosphoribosylglycinamide formyltransferase 1</fullName>
        <ecNumber evidence="2">2.1.2.2</ecNumber>
    </recommendedName>
</protein>
<gene>
    <name evidence="6" type="ORF">A3D59_01405</name>
</gene>
<dbReference type="Pfam" id="PF00551">
    <property type="entry name" value="Formyl_trans_N"/>
    <property type="match status" value="1"/>
</dbReference>
<evidence type="ECO:0000313" key="7">
    <source>
        <dbReference type="Proteomes" id="UP000179258"/>
    </source>
</evidence>
<organism evidence="6 7">
    <name type="scientific">Candidatus Wildermuthbacteria bacterium RIFCSPHIGHO2_02_FULL_47_17</name>
    <dbReference type="NCBI Taxonomy" id="1802452"/>
    <lineage>
        <taxon>Bacteria</taxon>
        <taxon>Candidatus Wildermuthiibacteriota</taxon>
    </lineage>
</organism>
<comment type="caution">
    <text evidence="6">The sequence shown here is derived from an EMBL/GenBank/DDBJ whole genome shotgun (WGS) entry which is preliminary data.</text>
</comment>